<keyword evidence="2" id="KW-1185">Reference proteome</keyword>
<comment type="caution">
    <text evidence="1">The sequence shown here is derived from an EMBL/GenBank/DDBJ whole genome shotgun (WGS) entry which is preliminary data.</text>
</comment>
<accession>A0AAV6Q5T0</accession>
<protein>
    <submittedName>
        <fullName evidence="1">Uncharacterized protein</fullName>
    </submittedName>
</protein>
<name>A0AAV6Q5T0_SOLSE</name>
<reference evidence="1 2" key="1">
    <citation type="journal article" date="2021" name="Sci. Rep.">
        <title>Chromosome anchoring in Senegalese sole (Solea senegalensis) reveals sex-associated markers and genome rearrangements in flatfish.</title>
        <authorList>
            <person name="Guerrero-Cozar I."/>
            <person name="Gomez-Garrido J."/>
            <person name="Berbel C."/>
            <person name="Martinez-Blanch J.F."/>
            <person name="Alioto T."/>
            <person name="Claros M.G."/>
            <person name="Gagnaire P.A."/>
            <person name="Manchado M."/>
        </authorList>
    </citation>
    <scope>NUCLEOTIDE SEQUENCE [LARGE SCALE GENOMIC DNA]</scope>
    <source>
        <strain evidence="1">Sse05_10M</strain>
    </source>
</reference>
<proteinExistence type="predicted"/>
<dbReference type="Proteomes" id="UP000693946">
    <property type="component" value="Linkage Group LG7"/>
</dbReference>
<organism evidence="1 2">
    <name type="scientific">Solea senegalensis</name>
    <name type="common">Senegalese sole</name>
    <dbReference type="NCBI Taxonomy" id="28829"/>
    <lineage>
        <taxon>Eukaryota</taxon>
        <taxon>Metazoa</taxon>
        <taxon>Chordata</taxon>
        <taxon>Craniata</taxon>
        <taxon>Vertebrata</taxon>
        <taxon>Euteleostomi</taxon>
        <taxon>Actinopterygii</taxon>
        <taxon>Neopterygii</taxon>
        <taxon>Teleostei</taxon>
        <taxon>Neoteleostei</taxon>
        <taxon>Acanthomorphata</taxon>
        <taxon>Carangaria</taxon>
        <taxon>Pleuronectiformes</taxon>
        <taxon>Pleuronectoidei</taxon>
        <taxon>Soleidae</taxon>
        <taxon>Solea</taxon>
    </lineage>
</organism>
<dbReference type="EMBL" id="JAGKHQ010000019">
    <property type="protein sequence ID" value="KAG7482573.1"/>
    <property type="molecule type" value="Genomic_DNA"/>
</dbReference>
<dbReference type="AlphaFoldDB" id="A0AAV6Q5T0"/>
<evidence type="ECO:0000313" key="1">
    <source>
        <dbReference type="EMBL" id="KAG7482573.1"/>
    </source>
</evidence>
<gene>
    <name evidence="1" type="ORF">JOB18_024540</name>
</gene>
<sequence>MAAAAAAAFKKGNEEEKMKRPKLCALQNVYKRTLNATQRSLLHEVTSLKGYNPWIVSEQPRPSVFPFYGFALLADLQEHPGSWWMTDNHTVHVYIYISQPHEAHRSAPSVADRDRPRRRYRIFPVGDRSDRAVRLQLLHKRALKFIRGSSWVAAPEVSFLVVLSSASMQRSSIDSRSRIARTVVYSRQPVVSHFTIGWRYTSGCISTKEEENDATAPANTSGSMGSVGLCGL</sequence>
<evidence type="ECO:0000313" key="2">
    <source>
        <dbReference type="Proteomes" id="UP000693946"/>
    </source>
</evidence>